<dbReference type="GO" id="GO:0003964">
    <property type="term" value="F:RNA-directed DNA polymerase activity"/>
    <property type="evidence" value="ECO:0007669"/>
    <property type="project" value="UniProtKB-KW"/>
</dbReference>
<dbReference type="OrthoDB" id="412981at2759"/>
<gene>
    <name evidence="1" type="primary">pol</name>
    <name evidence="1" type="ORF">EVAR_102637_1</name>
</gene>
<accession>A0A4C1TV59</accession>
<dbReference type="STRING" id="151549.A0A4C1TV59"/>
<evidence type="ECO:0000313" key="1">
    <source>
        <dbReference type="EMBL" id="GBP17778.1"/>
    </source>
</evidence>
<dbReference type="Proteomes" id="UP000299102">
    <property type="component" value="Unassembled WGS sequence"/>
</dbReference>
<keyword evidence="1" id="KW-0695">RNA-directed DNA polymerase</keyword>
<evidence type="ECO:0000313" key="2">
    <source>
        <dbReference type="Proteomes" id="UP000299102"/>
    </source>
</evidence>
<dbReference type="EMBL" id="BGZK01000090">
    <property type="protein sequence ID" value="GBP17778.1"/>
    <property type="molecule type" value="Genomic_DNA"/>
</dbReference>
<protein>
    <submittedName>
        <fullName evidence="1">RNA-directed DNA polymerase from mobile element jockey</fullName>
    </submittedName>
</protein>
<keyword evidence="2" id="KW-1185">Reference proteome</keyword>
<proteinExistence type="predicted"/>
<dbReference type="AlphaFoldDB" id="A0A4C1TV59"/>
<keyword evidence="1" id="KW-0808">Transferase</keyword>
<comment type="caution">
    <text evidence="1">The sequence shown here is derived from an EMBL/GenBank/DDBJ whole genome shotgun (WGS) entry which is preliminary data.</text>
</comment>
<keyword evidence="1" id="KW-0548">Nucleotidyltransferase</keyword>
<organism evidence="1 2">
    <name type="scientific">Eumeta variegata</name>
    <name type="common">Bagworm moth</name>
    <name type="synonym">Eumeta japonica</name>
    <dbReference type="NCBI Taxonomy" id="151549"/>
    <lineage>
        <taxon>Eukaryota</taxon>
        <taxon>Metazoa</taxon>
        <taxon>Ecdysozoa</taxon>
        <taxon>Arthropoda</taxon>
        <taxon>Hexapoda</taxon>
        <taxon>Insecta</taxon>
        <taxon>Pterygota</taxon>
        <taxon>Neoptera</taxon>
        <taxon>Endopterygota</taxon>
        <taxon>Lepidoptera</taxon>
        <taxon>Glossata</taxon>
        <taxon>Ditrysia</taxon>
        <taxon>Tineoidea</taxon>
        <taxon>Psychidae</taxon>
        <taxon>Oiketicinae</taxon>
        <taxon>Eumeta</taxon>
    </lineage>
</organism>
<sequence>MEKAFHRMWHNDLLHKLLATPVPPVLTRVIASFLHQRSFCVVVSKALSAPSSDPRRSPARQLLIPSLYATYTDGIPTLRGHLKDWKDDVMLALYANDSAYFASLRRADLAARKIQRVFDVLPERLDKWRMAVNVGRTTALLTDNQRIMSAQLRLRGQDVEWRTCDRYLGVSNVSRARAYYDSGTVTPPAGLGRKLANLRPFLKTGQGV</sequence>
<reference evidence="1 2" key="1">
    <citation type="journal article" date="2019" name="Commun. Biol.">
        <title>The bagworm genome reveals a unique fibroin gene that provides high tensile strength.</title>
        <authorList>
            <person name="Kono N."/>
            <person name="Nakamura H."/>
            <person name="Ohtoshi R."/>
            <person name="Tomita M."/>
            <person name="Numata K."/>
            <person name="Arakawa K."/>
        </authorList>
    </citation>
    <scope>NUCLEOTIDE SEQUENCE [LARGE SCALE GENOMIC DNA]</scope>
</reference>
<name>A0A4C1TV59_EUMVA</name>